<sequence>MGFIYRLTFPSKKSYIGQTIRDIHKRLEEHQYASSSCVAVSNAIKKYGWEKVEKEWYEVPDEDLNFYEEMLVALLGTLSPGGYNLKEGGGNGKSSEETKKKLSNAKSGEKHPMYGMTGEKSHMYGKTLSEETKRKMSEAKSGEKHPMYGKEHTEETKQKMSDANFGKTHTEEAKQNMSEAKFGEKCYMFGKEHTEESKKKMSDAKSGRKHPMYGKKHTEETKQKMSDAKLGKMLSDEHKKKLSKARTGEKNHASKRVYQYTLDGMYVDSFGSIEKAAQSLGKTNTSDISRCANPNCKRKSAYGFKWSFTEL</sequence>
<dbReference type="SMART" id="SM00496">
    <property type="entry name" value="IENR2"/>
    <property type="match status" value="7"/>
</dbReference>
<dbReference type="OrthoDB" id="13560at10239"/>
<dbReference type="GO" id="GO:0016787">
    <property type="term" value="F:hydrolase activity"/>
    <property type="evidence" value="ECO:0007669"/>
    <property type="project" value="UniProtKB-KW"/>
</dbReference>
<dbReference type="SUPFAM" id="SSF64496">
    <property type="entry name" value="DNA-binding domain of intron-encoded endonucleases"/>
    <property type="match status" value="4"/>
</dbReference>
<dbReference type="Pfam" id="PF07453">
    <property type="entry name" value="NUMOD1"/>
    <property type="match status" value="1"/>
</dbReference>
<name>A7J6F7_PBCVF</name>
<accession>A7J6F7</accession>
<evidence type="ECO:0000313" key="6">
    <source>
        <dbReference type="EMBL" id="ABT15388.1"/>
    </source>
</evidence>
<dbReference type="NCBIfam" id="TIGR01453">
    <property type="entry name" value="grpIintron_endo"/>
    <property type="match status" value="2"/>
</dbReference>
<feature type="compositionally biased region" description="Basic and acidic residues" evidence="4">
    <location>
        <begin position="197"/>
        <end position="206"/>
    </location>
</feature>
<evidence type="ECO:0000259" key="5">
    <source>
        <dbReference type="PROSITE" id="PS50164"/>
    </source>
</evidence>
<feature type="compositionally biased region" description="Basic and acidic residues" evidence="4">
    <location>
        <begin position="128"/>
        <end position="160"/>
    </location>
</feature>
<evidence type="ECO:0000256" key="4">
    <source>
        <dbReference type="SAM" id="MobiDB-lite"/>
    </source>
</evidence>
<evidence type="ECO:0000256" key="3">
    <source>
        <dbReference type="ARBA" id="ARBA00022801"/>
    </source>
</evidence>
<feature type="region of interest" description="Disordered" evidence="4">
    <location>
        <begin position="86"/>
        <end position="160"/>
    </location>
</feature>
<feature type="domain" description="GIY-YIG" evidence="5">
    <location>
        <begin position="1"/>
        <end position="85"/>
    </location>
</feature>
<dbReference type="SMART" id="SM00497">
    <property type="entry name" value="IENR1"/>
    <property type="match status" value="1"/>
</dbReference>
<dbReference type="InterPro" id="IPR003647">
    <property type="entry name" value="Intron_nuc_1_rpt"/>
</dbReference>
<dbReference type="GeneID" id="5364376"/>
<dbReference type="InterPro" id="IPR036388">
    <property type="entry name" value="WH-like_DNA-bd_sf"/>
</dbReference>
<keyword evidence="1" id="KW-0540">Nuclease</keyword>
<dbReference type="SMART" id="SM00465">
    <property type="entry name" value="GIYc"/>
    <property type="match status" value="1"/>
</dbReference>
<protein>
    <submittedName>
        <fullName evidence="6">Uncharacterized protein N103R</fullName>
    </submittedName>
</protein>
<dbReference type="PROSITE" id="PS50164">
    <property type="entry name" value="GIY_YIG"/>
    <property type="match status" value="1"/>
</dbReference>
<dbReference type="InterPro" id="IPR003611">
    <property type="entry name" value="NUMOD3"/>
</dbReference>
<evidence type="ECO:0000313" key="7">
    <source>
        <dbReference type="Proteomes" id="UP000204095"/>
    </source>
</evidence>
<keyword evidence="2" id="KW-0255">Endonuclease</keyword>
<dbReference type="Gene3D" id="1.10.10.10">
    <property type="entry name" value="Winged helix-like DNA-binding domain superfamily/Winged helix DNA-binding domain"/>
    <property type="match status" value="1"/>
</dbReference>
<dbReference type="KEGG" id="vg:5364376"/>
<keyword evidence="3" id="KW-0378">Hydrolase</keyword>
<gene>
    <name evidence="6" type="primary">N103R</name>
    <name evidence="6" type="ORF">FR483_N103R</name>
</gene>
<feature type="region of interest" description="Disordered" evidence="4">
    <location>
        <begin position="197"/>
        <end position="228"/>
    </location>
</feature>
<dbReference type="GO" id="GO:0004519">
    <property type="term" value="F:endonuclease activity"/>
    <property type="evidence" value="ECO:0007669"/>
    <property type="project" value="UniProtKB-KW"/>
</dbReference>
<proteinExistence type="predicted"/>
<dbReference type="InterPro" id="IPR000305">
    <property type="entry name" value="GIY-YIG_endonuc"/>
</dbReference>
<organism evidence="6 7">
    <name type="scientific">Paramecium bursaria Chlorella virus FR483</name>
    <name type="common">PBCV-FR483</name>
    <dbReference type="NCBI Taxonomy" id="399781"/>
    <lineage>
        <taxon>Viruses</taxon>
        <taxon>Varidnaviria</taxon>
        <taxon>Bamfordvirae</taxon>
        <taxon>Nucleocytoviricota</taxon>
        <taxon>Megaviricetes</taxon>
        <taxon>Algavirales</taxon>
        <taxon>Phycodnaviridae</taxon>
        <taxon>Chlorovirus</taxon>
        <taxon>Chlorovirus conductrix</taxon>
        <taxon>Paramecium bursaria Chlorella virus A1</taxon>
    </lineage>
</organism>
<dbReference type="GO" id="GO:0003677">
    <property type="term" value="F:DNA binding"/>
    <property type="evidence" value="ECO:0007669"/>
    <property type="project" value="InterPro"/>
</dbReference>
<dbReference type="EMBL" id="DQ890022">
    <property type="protein sequence ID" value="ABT15388.1"/>
    <property type="molecule type" value="Genomic_DNA"/>
</dbReference>
<evidence type="ECO:0000256" key="2">
    <source>
        <dbReference type="ARBA" id="ARBA00022759"/>
    </source>
</evidence>
<dbReference type="InterPro" id="IPR006350">
    <property type="entry name" value="Intron_endoG1"/>
</dbReference>
<dbReference type="CDD" id="cd10443">
    <property type="entry name" value="GIY-YIG_HE_Tlr8p_PBC-V_like"/>
    <property type="match status" value="1"/>
</dbReference>
<feature type="compositionally biased region" description="Basic and acidic residues" evidence="4">
    <location>
        <begin position="216"/>
        <end position="228"/>
    </location>
</feature>
<organismHost>
    <name type="scientific">Paramecium bursaria</name>
    <dbReference type="NCBI Taxonomy" id="74790"/>
</organismHost>
<dbReference type="RefSeq" id="YP_001425735.1">
    <property type="nucleotide sequence ID" value="NC_008603.1"/>
</dbReference>
<dbReference type="Proteomes" id="UP000204095">
    <property type="component" value="Segment"/>
</dbReference>
<dbReference type="InterPro" id="IPR010896">
    <property type="entry name" value="NUMOD1"/>
</dbReference>
<dbReference type="Pfam" id="PF07460">
    <property type="entry name" value="NUMOD3"/>
    <property type="match status" value="4"/>
</dbReference>
<reference evidence="6 7" key="1">
    <citation type="journal article" date="2007" name="Virology">
        <title>Sequence and annotation of the 314-kb MT325 and the 321-kb FR483 viruses that infect Chlorella Pbi.</title>
        <authorList>
            <person name="Fitzgerald L.A."/>
            <person name="Graves M.V."/>
            <person name="Li X."/>
            <person name="Feldblyum T."/>
            <person name="Hartigan J."/>
            <person name="Van Etten J.L."/>
        </authorList>
    </citation>
    <scope>NUCLEOTIDE SEQUENCE [LARGE SCALE GENOMIC DNA]</scope>
    <source>
        <strain evidence="6 7">FR483</strain>
    </source>
</reference>
<evidence type="ECO:0000256" key="1">
    <source>
        <dbReference type="ARBA" id="ARBA00022722"/>
    </source>
</evidence>